<protein>
    <submittedName>
        <fullName evidence="1">Putative disease resistance protein (TIR-NBS-LRR class)</fullName>
    </submittedName>
</protein>
<dbReference type="Proteomes" id="UP000265520">
    <property type="component" value="Unassembled WGS sequence"/>
</dbReference>
<dbReference type="EMBL" id="LXQA010074998">
    <property type="protein sequence ID" value="MCI10092.1"/>
    <property type="molecule type" value="Genomic_DNA"/>
</dbReference>
<sequence length="138" mass="16187">MPKTEIPNWFDCVGSEDIPVFWARRNFPLVALAFEFGEIEENDEIKMNTFTSELFPGMASDKSSHFVGLHLFVEGQEISRKDYHYCIVGEHHVLMCDLRNLFNDEEWQDLDASLGDEWKKIQVQFESQLIINHWGVYV</sequence>
<organism evidence="1 2">
    <name type="scientific">Trifolium medium</name>
    <dbReference type="NCBI Taxonomy" id="97028"/>
    <lineage>
        <taxon>Eukaryota</taxon>
        <taxon>Viridiplantae</taxon>
        <taxon>Streptophyta</taxon>
        <taxon>Embryophyta</taxon>
        <taxon>Tracheophyta</taxon>
        <taxon>Spermatophyta</taxon>
        <taxon>Magnoliopsida</taxon>
        <taxon>eudicotyledons</taxon>
        <taxon>Gunneridae</taxon>
        <taxon>Pentapetalae</taxon>
        <taxon>rosids</taxon>
        <taxon>fabids</taxon>
        <taxon>Fabales</taxon>
        <taxon>Fabaceae</taxon>
        <taxon>Papilionoideae</taxon>
        <taxon>50 kb inversion clade</taxon>
        <taxon>NPAAA clade</taxon>
        <taxon>Hologalegina</taxon>
        <taxon>IRL clade</taxon>
        <taxon>Trifolieae</taxon>
        <taxon>Trifolium</taxon>
    </lineage>
</organism>
<feature type="non-terminal residue" evidence="1">
    <location>
        <position position="138"/>
    </location>
</feature>
<dbReference type="AlphaFoldDB" id="A0A392PEB4"/>
<comment type="caution">
    <text evidence="1">The sequence shown here is derived from an EMBL/GenBank/DDBJ whole genome shotgun (WGS) entry which is preliminary data.</text>
</comment>
<reference evidence="1 2" key="1">
    <citation type="journal article" date="2018" name="Front. Plant Sci.">
        <title>Red Clover (Trifolium pratense) and Zigzag Clover (T. medium) - A Picture of Genomic Similarities and Differences.</title>
        <authorList>
            <person name="Dluhosova J."/>
            <person name="Istvanek J."/>
            <person name="Nedelnik J."/>
            <person name="Repkova J."/>
        </authorList>
    </citation>
    <scope>NUCLEOTIDE SEQUENCE [LARGE SCALE GENOMIC DNA]</scope>
    <source>
        <strain evidence="2">cv. 10/8</strain>
        <tissue evidence="1">Leaf</tissue>
    </source>
</reference>
<name>A0A392PEB4_9FABA</name>
<evidence type="ECO:0000313" key="1">
    <source>
        <dbReference type="EMBL" id="MCI10092.1"/>
    </source>
</evidence>
<proteinExistence type="predicted"/>
<accession>A0A392PEB4</accession>
<evidence type="ECO:0000313" key="2">
    <source>
        <dbReference type="Proteomes" id="UP000265520"/>
    </source>
</evidence>
<keyword evidence="2" id="KW-1185">Reference proteome</keyword>